<evidence type="ECO:0000313" key="1">
    <source>
        <dbReference type="EMBL" id="KAJ7530769.1"/>
    </source>
</evidence>
<dbReference type="Proteomes" id="UP001162992">
    <property type="component" value="Chromosome 14"/>
</dbReference>
<name>A0ACC2BMN4_DIPCM</name>
<reference evidence="2" key="1">
    <citation type="journal article" date="2024" name="Proc. Natl. Acad. Sci. U.S.A.">
        <title>Extraordinary preservation of gene collinearity over three hundred million years revealed in homosporous lycophytes.</title>
        <authorList>
            <person name="Li C."/>
            <person name="Wickell D."/>
            <person name="Kuo L.Y."/>
            <person name="Chen X."/>
            <person name="Nie B."/>
            <person name="Liao X."/>
            <person name="Peng D."/>
            <person name="Ji J."/>
            <person name="Jenkins J."/>
            <person name="Williams M."/>
            <person name="Shu S."/>
            <person name="Plott C."/>
            <person name="Barry K."/>
            <person name="Rajasekar S."/>
            <person name="Grimwood J."/>
            <person name="Han X."/>
            <person name="Sun S."/>
            <person name="Hou Z."/>
            <person name="He W."/>
            <person name="Dai G."/>
            <person name="Sun C."/>
            <person name="Schmutz J."/>
            <person name="Leebens-Mack J.H."/>
            <person name="Li F.W."/>
            <person name="Wang L."/>
        </authorList>
    </citation>
    <scope>NUCLEOTIDE SEQUENCE [LARGE SCALE GENOMIC DNA]</scope>
    <source>
        <strain evidence="2">cv. PW_Plant_1</strain>
    </source>
</reference>
<organism evidence="1 2">
    <name type="scientific">Diphasiastrum complanatum</name>
    <name type="common">Issler's clubmoss</name>
    <name type="synonym">Lycopodium complanatum</name>
    <dbReference type="NCBI Taxonomy" id="34168"/>
    <lineage>
        <taxon>Eukaryota</taxon>
        <taxon>Viridiplantae</taxon>
        <taxon>Streptophyta</taxon>
        <taxon>Embryophyta</taxon>
        <taxon>Tracheophyta</taxon>
        <taxon>Lycopodiopsida</taxon>
        <taxon>Lycopodiales</taxon>
        <taxon>Lycopodiaceae</taxon>
        <taxon>Lycopodioideae</taxon>
        <taxon>Diphasiastrum</taxon>
    </lineage>
</organism>
<keyword evidence="2" id="KW-1185">Reference proteome</keyword>
<gene>
    <name evidence="1" type="ORF">O6H91_14G018300</name>
</gene>
<protein>
    <submittedName>
        <fullName evidence="1">Uncharacterized protein</fullName>
    </submittedName>
</protein>
<accession>A0ACC2BMN4</accession>
<proteinExistence type="predicted"/>
<dbReference type="EMBL" id="CM055105">
    <property type="protein sequence ID" value="KAJ7530769.1"/>
    <property type="molecule type" value="Genomic_DNA"/>
</dbReference>
<evidence type="ECO:0000313" key="2">
    <source>
        <dbReference type="Proteomes" id="UP001162992"/>
    </source>
</evidence>
<sequence>MFTEKRSASIFRSSGQGEEHQIGMMNRISAVLAIAAVVPCLLAAGGFFSSFSLSDRRGSFSSGRHSTKEEDFIFPDEALPTKSGYFPVGDGVSTKMFYSYYESIEPISSLSETPLILWLQGGPGCSSMTGNFYEFGPWRTAPDLQLHKNPHPWNQRFGILFIDNPVGTGYSIAEKDEDIPTDQDQVVAHLYSALSSFFDADPVLKRRPFFIAGESYAGKYVPALGHHIMKIMERGRSSGFLVRELHQHGEMGDLKGHTYAFRLDGLIIGNGLTDPKVQVQTHAETAYNFGLIDKNQRAYVDELAKHVVQLVEKEEWYAAYKARTALVDWIQNVSGLATPLDVRRTVPYHCGQDGTEFLRQFLNRKAVKAALKAEDKAFWIHCNPRVRRIMAVDTMKSVKWMVDDLLPKLPLLLFQGQYDIKDGVASSEEWMRTLTWHGREAFFETQRSLWWVGKTLAGYWRSFDTLSHVVVVGAGHQVPADQGLTSQHMIEKWIAHVLSTRSSLPK</sequence>
<comment type="caution">
    <text evidence="1">The sequence shown here is derived from an EMBL/GenBank/DDBJ whole genome shotgun (WGS) entry which is preliminary data.</text>
</comment>